<dbReference type="Gene3D" id="3.40.830.10">
    <property type="entry name" value="LigB-like"/>
    <property type="match status" value="1"/>
</dbReference>
<evidence type="ECO:0000313" key="1">
    <source>
        <dbReference type="EMBL" id="GID14759.1"/>
    </source>
</evidence>
<keyword evidence="2" id="KW-1185">Reference proteome</keyword>
<evidence type="ECO:0008006" key="3">
    <source>
        <dbReference type="Google" id="ProtNLM"/>
    </source>
</evidence>
<comment type="caution">
    <text evidence="1">The sequence shown here is derived from an EMBL/GenBank/DDBJ whole genome shotgun (WGS) entry which is preliminary data.</text>
</comment>
<protein>
    <recommendedName>
        <fullName evidence="3">Catalytic LigB subunit of aromatic ring-opening dioxygenase</fullName>
    </recommendedName>
</protein>
<dbReference type="AlphaFoldDB" id="A0A8J3NGD8"/>
<sequence length="237" mass="24127">MVRVIVSAAVCPHPPLLVPELATGGAADLAEVRAAAGAAVRALLDPGVEEVWILGAGADRTVWEADDRGTFAGYGRDVPVGLGGTGTGRTFTDLSVLVGAWLLRRTGVRRRAFTVPVDLAPAECAAIGRELAARSGARRVGLLAMGDAAARRAVAAPGAADPDADRYDASALAAVGSGDPAALLGLDPDLATRVDAAGRAAWQVLAGALGNRRYVAEVRYAGTPAEVTYLVATWVPA</sequence>
<dbReference type="Proteomes" id="UP000612808">
    <property type="component" value="Unassembled WGS sequence"/>
</dbReference>
<gene>
    <name evidence="1" type="ORF">Aru02nite_56480</name>
</gene>
<proteinExistence type="predicted"/>
<reference evidence="1" key="1">
    <citation type="submission" date="2021-01" db="EMBL/GenBank/DDBJ databases">
        <title>Whole genome shotgun sequence of Actinocatenispora rupis NBRC 107355.</title>
        <authorList>
            <person name="Komaki H."/>
            <person name="Tamura T."/>
        </authorList>
    </citation>
    <scope>NUCLEOTIDE SEQUENCE</scope>
    <source>
        <strain evidence="1">NBRC 107355</strain>
    </source>
</reference>
<organism evidence="1 2">
    <name type="scientific">Actinocatenispora rupis</name>
    <dbReference type="NCBI Taxonomy" id="519421"/>
    <lineage>
        <taxon>Bacteria</taxon>
        <taxon>Bacillati</taxon>
        <taxon>Actinomycetota</taxon>
        <taxon>Actinomycetes</taxon>
        <taxon>Micromonosporales</taxon>
        <taxon>Micromonosporaceae</taxon>
        <taxon>Actinocatenispora</taxon>
    </lineage>
</organism>
<evidence type="ECO:0000313" key="2">
    <source>
        <dbReference type="Proteomes" id="UP000612808"/>
    </source>
</evidence>
<dbReference type="SUPFAM" id="SSF53213">
    <property type="entry name" value="LigB-like"/>
    <property type="match status" value="1"/>
</dbReference>
<accession>A0A8J3NGD8</accession>
<name>A0A8J3NGD8_9ACTN</name>
<dbReference type="EMBL" id="BOMB01000033">
    <property type="protein sequence ID" value="GID14759.1"/>
    <property type="molecule type" value="Genomic_DNA"/>
</dbReference>